<dbReference type="GO" id="GO:0032259">
    <property type="term" value="P:methylation"/>
    <property type="evidence" value="ECO:0007669"/>
    <property type="project" value="UniProtKB-KW"/>
</dbReference>
<protein>
    <submittedName>
        <fullName evidence="11">Efflux pump antibiotic resistance</fullName>
    </submittedName>
</protein>
<dbReference type="Pfam" id="PF05724">
    <property type="entry name" value="TPMT"/>
    <property type="match status" value="1"/>
</dbReference>
<feature type="transmembrane region" description="Helical" evidence="9">
    <location>
        <begin position="243"/>
        <end position="262"/>
    </location>
</feature>
<feature type="transmembrane region" description="Helical" evidence="9">
    <location>
        <begin position="140"/>
        <end position="161"/>
    </location>
</feature>
<dbReference type="PANTHER" id="PTHR23501">
    <property type="entry name" value="MAJOR FACILITATOR SUPERFAMILY"/>
    <property type="match status" value="1"/>
</dbReference>
<dbReference type="PROSITE" id="PS51585">
    <property type="entry name" value="SAM_MT_TPMT"/>
    <property type="match status" value="1"/>
</dbReference>
<feature type="transmembrane region" description="Helical" evidence="9">
    <location>
        <begin position="313"/>
        <end position="334"/>
    </location>
</feature>
<accession>A0A8H5U6F9</accession>
<comment type="subcellular location">
    <subcellularLocation>
        <location evidence="1">Membrane</location>
        <topology evidence="1">Multi-pass membrane protein</topology>
    </subcellularLocation>
</comment>
<evidence type="ECO:0000256" key="9">
    <source>
        <dbReference type="SAM" id="Phobius"/>
    </source>
</evidence>
<dbReference type="GO" id="GO:0005886">
    <property type="term" value="C:plasma membrane"/>
    <property type="evidence" value="ECO:0007669"/>
    <property type="project" value="TreeGrafter"/>
</dbReference>
<evidence type="ECO:0000256" key="4">
    <source>
        <dbReference type="ARBA" id="ARBA00022691"/>
    </source>
</evidence>
<keyword evidence="8" id="KW-0325">Glycoprotein</keyword>
<evidence type="ECO:0000256" key="2">
    <source>
        <dbReference type="ARBA" id="ARBA00022603"/>
    </source>
</evidence>
<dbReference type="SUPFAM" id="SSF103473">
    <property type="entry name" value="MFS general substrate transporter"/>
    <property type="match status" value="1"/>
</dbReference>
<evidence type="ECO:0000256" key="5">
    <source>
        <dbReference type="ARBA" id="ARBA00022692"/>
    </source>
</evidence>
<keyword evidence="6 9" id="KW-1133">Transmembrane helix</keyword>
<dbReference type="PROSITE" id="PS50850">
    <property type="entry name" value="MFS"/>
    <property type="match status" value="1"/>
</dbReference>
<dbReference type="CDD" id="cd02440">
    <property type="entry name" value="AdoMet_MTases"/>
    <property type="match status" value="1"/>
</dbReference>
<dbReference type="Gene3D" id="3.40.50.150">
    <property type="entry name" value="Vaccinia Virus protein VP39"/>
    <property type="match status" value="1"/>
</dbReference>
<feature type="transmembrane region" description="Helical" evidence="9">
    <location>
        <begin position="85"/>
        <end position="103"/>
    </location>
</feature>
<evidence type="ECO:0000313" key="12">
    <source>
        <dbReference type="Proteomes" id="UP000562682"/>
    </source>
</evidence>
<feature type="transmembrane region" description="Helical" evidence="9">
    <location>
        <begin position="47"/>
        <end position="73"/>
    </location>
</feature>
<keyword evidence="3" id="KW-0808">Transferase</keyword>
<evidence type="ECO:0000256" key="6">
    <source>
        <dbReference type="ARBA" id="ARBA00022989"/>
    </source>
</evidence>
<evidence type="ECO:0000256" key="3">
    <source>
        <dbReference type="ARBA" id="ARBA00022679"/>
    </source>
</evidence>
<dbReference type="InterPro" id="IPR020846">
    <property type="entry name" value="MFS_dom"/>
</dbReference>
<keyword evidence="2" id="KW-0489">Methyltransferase</keyword>
<keyword evidence="4" id="KW-0949">S-adenosyl-L-methionine</keyword>
<dbReference type="Proteomes" id="UP000562682">
    <property type="component" value="Unassembled WGS sequence"/>
</dbReference>
<dbReference type="AlphaFoldDB" id="A0A8H5U6F9"/>
<evidence type="ECO:0000256" key="8">
    <source>
        <dbReference type="ARBA" id="ARBA00023180"/>
    </source>
</evidence>
<keyword evidence="5 9" id="KW-0812">Transmembrane</keyword>
<feature type="transmembrane region" description="Helical" evidence="9">
    <location>
        <begin position="354"/>
        <end position="377"/>
    </location>
</feature>
<proteinExistence type="predicted"/>
<dbReference type="Gene3D" id="1.20.1250.20">
    <property type="entry name" value="MFS general substrate transporter like domains"/>
    <property type="match status" value="1"/>
</dbReference>
<dbReference type="GO" id="GO:0008757">
    <property type="term" value="F:S-adenosylmethionine-dependent methyltransferase activity"/>
    <property type="evidence" value="ECO:0007669"/>
    <property type="project" value="InterPro"/>
</dbReference>
<comment type="caution">
    <text evidence="11">The sequence shown here is derived from an EMBL/GenBank/DDBJ whole genome shotgun (WGS) entry which is preliminary data.</text>
</comment>
<dbReference type="PANTHER" id="PTHR23501:SF201">
    <property type="entry name" value="MFS AFLATOXIN EFFLUX PUMP"/>
    <property type="match status" value="1"/>
</dbReference>
<dbReference type="SUPFAM" id="SSF53335">
    <property type="entry name" value="S-adenosyl-L-methionine-dependent methyltransferases"/>
    <property type="match status" value="1"/>
</dbReference>
<dbReference type="Gene3D" id="1.20.1720.10">
    <property type="entry name" value="Multidrug resistance protein D"/>
    <property type="match status" value="1"/>
</dbReference>
<evidence type="ECO:0000259" key="10">
    <source>
        <dbReference type="PROSITE" id="PS50850"/>
    </source>
</evidence>
<sequence length="796" mass="87300">MDLSTRGEHLATHEMLSQPPVSSDLSATPKPGDVEDQQRIYPSGLKFAAIMVAVCLSFTLVGLDSNIIATAVPAMTRYFGTVNDIAWYNSIYRLMSGSFQLMFGKLYAMLPAKILILTSLAIFAVGTLLCALAPNSPVFILGRAITGFATAAVISGAFAMVIHITPLRKRPTYAGIGAATEAVASLTAPLFGGLLTDRLTWRWCFFIQLPLIVVVFCIVIFFLDLSAGKSIADGNLTSALRKLDVLGTAMFVPAFTLLLLAIQWGGNKYDWSDWRIILPLCIFAVLFTVFIWHQSYLGEHATVPFRILRQRSVVFGFLFSLCNNGSLSVIDYYMPTYFQTVKGLSPSISGVLVLPTAAGLVVSVPLAGYLTTLIGYYGPFMLVNSIITPPATGLLTTLNARSNMWTYMFYQTLLGFGTGIGFQGPQIAVQATFSDSDSQIGIAIIQLAQAIGPAISVAASQTIFTSKFHSYLVQFAPKLDVAGLIGHGLTIPEGLSTWERTVVVSAYSHVLNNAFYLPVALSCMTLIGALGVEWKLGRDSKEQSSGWAELWEADQSDLWDRGKPSPALIEFIESKPEILSKITNKYRPRALVPGCGKGYDVVALALHGFDVYGLEVSETGVATAQRYAEAELGEPNEYNYHDLSTWSSTDIGNVAIIEGDFFQKGWEPQGVERFDVIYDYTFLCALHPSMRQGWARRMHELLSPDGVLICLEFPLWKDLALPGPPWGLKGVYWDLLAMGGNGIIDQPGEEEIGKDGPFRRLLYFKPPRSYENGRETDMVSVWSPLPWKFPDTHEQG</sequence>
<keyword evidence="12" id="KW-1185">Reference proteome</keyword>
<feature type="transmembrane region" description="Helical" evidence="9">
    <location>
        <begin position="274"/>
        <end position="292"/>
    </location>
</feature>
<feature type="transmembrane region" description="Helical" evidence="9">
    <location>
        <begin position="115"/>
        <end position="134"/>
    </location>
</feature>
<feature type="transmembrane region" description="Helical" evidence="9">
    <location>
        <begin position="200"/>
        <end position="223"/>
    </location>
</feature>
<dbReference type="InterPro" id="IPR011701">
    <property type="entry name" value="MFS"/>
</dbReference>
<evidence type="ECO:0000313" key="11">
    <source>
        <dbReference type="EMBL" id="KAF5681569.1"/>
    </source>
</evidence>
<dbReference type="CDD" id="cd17502">
    <property type="entry name" value="MFS_Azr1_MDR_like"/>
    <property type="match status" value="1"/>
</dbReference>
<gene>
    <name evidence="11" type="ORF">FDENT_8046</name>
</gene>
<feature type="transmembrane region" description="Helical" evidence="9">
    <location>
        <begin position="173"/>
        <end position="194"/>
    </location>
</feature>
<dbReference type="GO" id="GO:0022857">
    <property type="term" value="F:transmembrane transporter activity"/>
    <property type="evidence" value="ECO:0007669"/>
    <property type="project" value="InterPro"/>
</dbReference>
<evidence type="ECO:0000256" key="1">
    <source>
        <dbReference type="ARBA" id="ARBA00004141"/>
    </source>
</evidence>
<keyword evidence="7 9" id="KW-0472">Membrane</keyword>
<dbReference type="EMBL" id="JAAOAK010000235">
    <property type="protein sequence ID" value="KAF5681569.1"/>
    <property type="molecule type" value="Genomic_DNA"/>
</dbReference>
<dbReference type="InterPro" id="IPR008854">
    <property type="entry name" value="TPMT"/>
</dbReference>
<dbReference type="Pfam" id="PF07690">
    <property type="entry name" value="MFS_1"/>
    <property type="match status" value="1"/>
</dbReference>
<organism evidence="11 12">
    <name type="scientific">Fusarium denticulatum</name>
    <dbReference type="NCBI Taxonomy" id="48507"/>
    <lineage>
        <taxon>Eukaryota</taxon>
        <taxon>Fungi</taxon>
        <taxon>Dikarya</taxon>
        <taxon>Ascomycota</taxon>
        <taxon>Pezizomycotina</taxon>
        <taxon>Sordariomycetes</taxon>
        <taxon>Hypocreomycetidae</taxon>
        <taxon>Hypocreales</taxon>
        <taxon>Nectriaceae</taxon>
        <taxon>Fusarium</taxon>
        <taxon>Fusarium fujikuroi species complex</taxon>
    </lineage>
</organism>
<dbReference type="InterPro" id="IPR029063">
    <property type="entry name" value="SAM-dependent_MTases_sf"/>
</dbReference>
<dbReference type="InterPro" id="IPR036259">
    <property type="entry name" value="MFS_trans_sf"/>
</dbReference>
<evidence type="ECO:0000256" key="7">
    <source>
        <dbReference type="ARBA" id="ARBA00023136"/>
    </source>
</evidence>
<reference evidence="11 12" key="1">
    <citation type="submission" date="2020-05" db="EMBL/GenBank/DDBJ databases">
        <title>Identification and distribution of gene clusters putatively required for synthesis of sphingolipid metabolism inhibitors in phylogenetically diverse species of the filamentous fungus Fusarium.</title>
        <authorList>
            <person name="Kim H.-S."/>
            <person name="Busman M."/>
            <person name="Brown D.W."/>
            <person name="Divon H."/>
            <person name="Uhlig S."/>
            <person name="Proctor R.H."/>
        </authorList>
    </citation>
    <scope>NUCLEOTIDE SEQUENCE [LARGE SCALE GENOMIC DNA]</scope>
    <source>
        <strain evidence="11 12">NRRL 25311</strain>
    </source>
</reference>
<feature type="domain" description="Major facilitator superfamily (MFS) profile" evidence="10">
    <location>
        <begin position="50"/>
        <end position="495"/>
    </location>
</feature>
<name>A0A8H5U6F9_9HYPO</name>